<organism evidence="2 3">
    <name type="scientific">Paenarthrobacter nicotinovorans</name>
    <name type="common">Arthrobacter nicotinovorans</name>
    <dbReference type="NCBI Taxonomy" id="29320"/>
    <lineage>
        <taxon>Bacteria</taxon>
        <taxon>Bacillati</taxon>
        <taxon>Actinomycetota</taxon>
        <taxon>Actinomycetes</taxon>
        <taxon>Micrococcales</taxon>
        <taxon>Micrococcaceae</taxon>
        <taxon>Paenarthrobacter</taxon>
    </lineage>
</organism>
<keyword evidence="3" id="KW-1185">Reference proteome</keyword>
<feature type="domain" description="Malate synthase N-terminal" evidence="1">
    <location>
        <begin position="14"/>
        <end position="73"/>
    </location>
</feature>
<dbReference type="PANTHER" id="PTHR42902:SF1">
    <property type="entry name" value="MALATE SYNTHASE 1-RELATED"/>
    <property type="match status" value="1"/>
</dbReference>
<dbReference type="Pfam" id="PF20656">
    <property type="entry name" value="MS_N"/>
    <property type="match status" value="1"/>
</dbReference>
<sequence>MNSFTDNFTINGITLTAHAVRRQNENLTPEALKFISTLHWKTEKRRPELLKTQQTRRAAIRSGQDPRFLPATAQIRDDPSWRVAPPAPGLEDRRVEALAGCGRCVH</sequence>
<dbReference type="InterPro" id="IPR011076">
    <property type="entry name" value="Malate_synth_sf"/>
</dbReference>
<gene>
    <name evidence="2" type="ORF">J2T10_003703</name>
</gene>
<name>A0ABT9TQS4_PAENI</name>
<dbReference type="Proteomes" id="UP001244563">
    <property type="component" value="Unassembled WGS sequence"/>
</dbReference>
<dbReference type="InterPro" id="IPR048356">
    <property type="entry name" value="MS_N"/>
</dbReference>
<dbReference type="PANTHER" id="PTHR42902">
    <property type="entry name" value="MALATE SYNTHASE"/>
    <property type="match status" value="1"/>
</dbReference>
<dbReference type="SUPFAM" id="SSF51645">
    <property type="entry name" value="Malate synthase G"/>
    <property type="match status" value="1"/>
</dbReference>
<dbReference type="InterPro" id="IPR046363">
    <property type="entry name" value="MS_N_TIM-barrel_dom"/>
</dbReference>
<comment type="caution">
    <text evidence="2">The sequence shown here is derived from an EMBL/GenBank/DDBJ whole genome shotgun (WGS) entry which is preliminary data.</text>
</comment>
<dbReference type="Gene3D" id="3.20.20.360">
    <property type="entry name" value="Malate synthase, domain 3"/>
    <property type="match status" value="1"/>
</dbReference>
<evidence type="ECO:0000313" key="2">
    <source>
        <dbReference type="EMBL" id="MDQ0104030.1"/>
    </source>
</evidence>
<proteinExistence type="predicted"/>
<dbReference type="InterPro" id="IPR006252">
    <property type="entry name" value="Malate_synthA"/>
</dbReference>
<reference evidence="2 3" key="1">
    <citation type="submission" date="2023-07" db="EMBL/GenBank/DDBJ databases">
        <title>Sorghum-associated microbial communities from plants grown in Nebraska, USA.</title>
        <authorList>
            <person name="Schachtman D."/>
        </authorList>
    </citation>
    <scope>NUCLEOTIDE SEQUENCE [LARGE SCALE GENOMIC DNA]</scope>
    <source>
        <strain evidence="2 3">CC523</strain>
    </source>
</reference>
<evidence type="ECO:0000313" key="3">
    <source>
        <dbReference type="Proteomes" id="UP001244563"/>
    </source>
</evidence>
<protein>
    <submittedName>
        <fullName evidence="2">Malate synthase</fullName>
    </submittedName>
</protein>
<evidence type="ECO:0000259" key="1">
    <source>
        <dbReference type="Pfam" id="PF20656"/>
    </source>
</evidence>
<dbReference type="EMBL" id="JAUSSW010000013">
    <property type="protein sequence ID" value="MDQ0104030.1"/>
    <property type="molecule type" value="Genomic_DNA"/>
</dbReference>
<accession>A0ABT9TQS4</accession>